<name>Q0AQM1_MARMM</name>
<gene>
    <name evidence="1" type="ordered locus">Mmar10_1123</name>
</gene>
<dbReference type="OrthoDB" id="7632490at2"/>
<dbReference type="Proteomes" id="UP000001964">
    <property type="component" value="Chromosome"/>
</dbReference>
<dbReference type="RefSeq" id="WP_011643063.1">
    <property type="nucleotide sequence ID" value="NC_008347.1"/>
</dbReference>
<evidence type="ECO:0000313" key="2">
    <source>
        <dbReference type="Proteomes" id="UP000001964"/>
    </source>
</evidence>
<protein>
    <submittedName>
        <fullName evidence="1">Uncharacterized protein</fullName>
    </submittedName>
</protein>
<dbReference type="KEGG" id="mmr:Mmar10_1123"/>
<keyword evidence="2" id="KW-1185">Reference proteome</keyword>
<dbReference type="AlphaFoldDB" id="Q0AQM1"/>
<proteinExistence type="predicted"/>
<dbReference type="EMBL" id="CP000449">
    <property type="protein sequence ID" value="ABI65416.1"/>
    <property type="molecule type" value="Genomic_DNA"/>
</dbReference>
<dbReference type="HOGENOM" id="CLU_1693385_0_0_5"/>
<evidence type="ECO:0000313" key="1">
    <source>
        <dbReference type="EMBL" id="ABI65416.1"/>
    </source>
</evidence>
<organism evidence="1 2">
    <name type="scientific">Maricaulis maris (strain MCS10)</name>
    <name type="common">Caulobacter maris</name>
    <dbReference type="NCBI Taxonomy" id="394221"/>
    <lineage>
        <taxon>Bacteria</taxon>
        <taxon>Pseudomonadati</taxon>
        <taxon>Pseudomonadota</taxon>
        <taxon>Alphaproteobacteria</taxon>
        <taxon>Maricaulales</taxon>
        <taxon>Maricaulaceae</taxon>
        <taxon>Maricaulis</taxon>
    </lineage>
</organism>
<reference evidence="1 2" key="1">
    <citation type="submission" date="2006-08" db="EMBL/GenBank/DDBJ databases">
        <title>Complete sequence of Maricaulis maris MCS10.</title>
        <authorList>
            <consortium name="US DOE Joint Genome Institute"/>
            <person name="Copeland A."/>
            <person name="Lucas S."/>
            <person name="Lapidus A."/>
            <person name="Barry K."/>
            <person name="Detter J.C."/>
            <person name="Glavina del Rio T."/>
            <person name="Hammon N."/>
            <person name="Israni S."/>
            <person name="Dalin E."/>
            <person name="Tice H."/>
            <person name="Pitluck S."/>
            <person name="Saunders E."/>
            <person name="Brettin T."/>
            <person name="Bruce D."/>
            <person name="Han C."/>
            <person name="Tapia R."/>
            <person name="Gilna P."/>
            <person name="Schmutz J."/>
            <person name="Larimer F."/>
            <person name="Land M."/>
            <person name="Hauser L."/>
            <person name="Kyrpides N."/>
            <person name="Mikhailova N."/>
            <person name="Viollier P."/>
            <person name="Stephens C."/>
            <person name="Richardson P."/>
        </authorList>
    </citation>
    <scope>NUCLEOTIDE SEQUENCE [LARGE SCALE GENOMIC DNA]</scope>
    <source>
        <strain evidence="1 2">MCS10</strain>
    </source>
</reference>
<accession>Q0AQM1</accession>
<sequence precursor="true">MQVFQSDWVRALGVLTVTILGAAAILSASGETHAEPEPVPVIYSILNMTERMADRHACPLDLVHARELIETRYAATGYRLEFSPLADGPDVLLHEFAATVSPEPDASTAACAWTVIVSFQGATATYQSTVAPSSTPLERVNLTPLPAASPATDTR</sequence>